<accession>A0ABN7V3R1</accession>
<sequence>MKKASVDQQIHCLTPTYQIVKNKLDQLPCQPLQFNCLSNIRKTACVEQKRNPKQKYGFGMGYAKKVLDYAIWTDKVDEFINYLERFIKTIKSDLDKQQENDGNVKNLIVEDPIHVQHKGQQPNCYKLGSEVPLKKKAPVYQDNTVDQT</sequence>
<evidence type="ECO:0000313" key="2">
    <source>
        <dbReference type="Proteomes" id="UP000789901"/>
    </source>
</evidence>
<evidence type="ECO:0000313" key="1">
    <source>
        <dbReference type="EMBL" id="CAG8725428.1"/>
    </source>
</evidence>
<name>A0ABN7V3R1_GIGMA</name>
<dbReference type="EMBL" id="CAJVQB010008989">
    <property type="protein sequence ID" value="CAG8725428.1"/>
    <property type="molecule type" value="Genomic_DNA"/>
</dbReference>
<comment type="caution">
    <text evidence="1">The sequence shown here is derived from an EMBL/GenBank/DDBJ whole genome shotgun (WGS) entry which is preliminary data.</text>
</comment>
<gene>
    <name evidence="1" type="ORF">GMARGA_LOCUS13891</name>
</gene>
<organism evidence="1 2">
    <name type="scientific">Gigaspora margarita</name>
    <dbReference type="NCBI Taxonomy" id="4874"/>
    <lineage>
        <taxon>Eukaryota</taxon>
        <taxon>Fungi</taxon>
        <taxon>Fungi incertae sedis</taxon>
        <taxon>Mucoromycota</taxon>
        <taxon>Glomeromycotina</taxon>
        <taxon>Glomeromycetes</taxon>
        <taxon>Diversisporales</taxon>
        <taxon>Gigasporaceae</taxon>
        <taxon>Gigaspora</taxon>
    </lineage>
</organism>
<dbReference type="Proteomes" id="UP000789901">
    <property type="component" value="Unassembled WGS sequence"/>
</dbReference>
<protein>
    <submittedName>
        <fullName evidence="1">39370_t:CDS:1</fullName>
    </submittedName>
</protein>
<keyword evidence="2" id="KW-1185">Reference proteome</keyword>
<feature type="non-terminal residue" evidence="1">
    <location>
        <position position="148"/>
    </location>
</feature>
<reference evidence="1 2" key="1">
    <citation type="submission" date="2021-06" db="EMBL/GenBank/DDBJ databases">
        <authorList>
            <person name="Kallberg Y."/>
            <person name="Tangrot J."/>
            <person name="Rosling A."/>
        </authorList>
    </citation>
    <scope>NUCLEOTIDE SEQUENCE [LARGE SCALE GENOMIC DNA]</scope>
    <source>
        <strain evidence="1 2">120-4 pot B 10/14</strain>
    </source>
</reference>
<proteinExistence type="predicted"/>